<evidence type="ECO:0000313" key="2">
    <source>
        <dbReference type="Proteomes" id="UP000263268"/>
    </source>
</evidence>
<organism evidence="1 2">
    <name type="scientific">Xanthomarina gelatinilytica</name>
    <dbReference type="NCBI Taxonomy" id="1137281"/>
    <lineage>
        <taxon>Bacteria</taxon>
        <taxon>Pseudomonadati</taxon>
        <taxon>Bacteroidota</taxon>
        <taxon>Flavobacteriia</taxon>
        <taxon>Flavobacteriales</taxon>
        <taxon>Flavobacteriaceae</taxon>
        <taxon>Xanthomarina</taxon>
    </lineage>
</organism>
<accession>A0A3D6BLY7</accession>
<sequence>INGTIYKSDFDKRPEWNLGTNKDKLFWEVTPKRIIIDKKSYFILKLDRKCSIDQFKKLQIALKSKTSKKSLGSQMVLKDIKLKK</sequence>
<dbReference type="EMBL" id="DPRK01000019">
    <property type="protein sequence ID" value="HCY80296.1"/>
    <property type="molecule type" value="Genomic_DNA"/>
</dbReference>
<comment type="caution">
    <text evidence="1">The sequence shown here is derived from an EMBL/GenBank/DDBJ whole genome shotgun (WGS) entry which is preliminary data.</text>
</comment>
<evidence type="ECO:0000313" key="1">
    <source>
        <dbReference type="EMBL" id="HCY80296.1"/>
    </source>
</evidence>
<proteinExistence type="predicted"/>
<dbReference type="AlphaFoldDB" id="A0A3D6BLY7"/>
<dbReference type="Proteomes" id="UP000263268">
    <property type="component" value="Unassembled WGS sequence"/>
</dbReference>
<name>A0A3D6BLY7_9FLAO</name>
<feature type="non-terminal residue" evidence="1">
    <location>
        <position position="1"/>
    </location>
</feature>
<protein>
    <submittedName>
        <fullName evidence="1">Uncharacterized protein</fullName>
    </submittedName>
</protein>
<reference evidence="1 2" key="1">
    <citation type="journal article" date="2018" name="Nat. Biotechnol.">
        <title>A standardized bacterial taxonomy based on genome phylogeny substantially revises the tree of life.</title>
        <authorList>
            <person name="Parks D.H."/>
            <person name="Chuvochina M."/>
            <person name="Waite D.W."/>
            <person name="Rinke C."/>
            <person name="Skarshewski A."/>
            <person name="Chaumeil P.A."/>
            <person name="Hugenholtz P."/>
        </authorList>
    </citation>
    <scope>NUCLEOTIDE SEQUENCE [LARGE SCALE GENOMIC DNA]</scope>
    <source>
        <strain evidence="1">UBA10227</strain>
    </source>
</reference>
<gene>
    <name evidence="1" type="ORF">DHV22_01135</name>
</gene>